<dbReference type="EMBL" id="AMCI01002754">
    <property type="protein sequence ID" value="EJX01944.1"/>
    <property type="molecule type" value="Genomic_DNA"/>
</dbReference>
<comment type="caution">
    <text evidence="1">The sequence shown here is derived from an EMBL/GenBank/DDBJ whole genome shotgun (WGS) entry which is preliminary data.</text>
</comment>
<gene>
    <name evidence="1" type="ORF">EVA_09949</name>
</gene>
<protein>
    <submittedName>
        <fullName evidence="1">Uncharacterized protein</fullName>
    </submittedName>
</protein>
<proteinExistence type="predicted"/>
<organism evidence="1">
    <name type="scientific">gut metagenome</name>
    <dbReference type="NCBI Taxonomy" id="749906"/>
    <lineage>
        <taxon>unclassified sequences</taxon>
        <taxon>metagenomes</taxon>
        <taxon>organismal metagenomes</taxon>
    </lineage>
</organism>
<dbReference type="AlphaFoldDB" id="J9G4Z6"/>
<sequence length="39" mass="4243">MTRPTSGFIRSFLSTTGSATNRISIAISTCALRAGRKRR</sequence>
<accession>J9G4Z6</accession>
<reference evidence="1" key="1">
    <citation type="journal article" date="2012" name="PLoS ONE">
        <title>Gene sets for utilization of primary and secondary nutrition supplies in the distal gut of endangered iberian lynx.</title>
        <authorList>
            <person name="Alcaide M."/>
            <person name="Messina E."/>
            <person name="Richter M."/>
            <person name="Bargiela R."/>
            <person name="Peplies J."/>
            <person name="Huws S.A."/>
            <person name="Newbold C.J."/>
            <person name="Golyshin P.N."/>
            <person name="Simon M.A."/>
            <person name="Lopez G."/>
            <person name="Yakimov M.M."/>
            <person name="Ferrer M."/>
        </authorList>
    </citation>
    <scope>NUCLEOTIDE SEQUENCE</scope>
</reference>
<name>J9G4Z6_9ZZZZ</name>
<evidence type="ECO:0000313" key="1">
    <source>
        <dbReference type="EMBL" id="EJX01944.1"/>
    </source>
</evidence>